<dbReference type="EMBL" id="CP090175">
    <property type="protein sequence ID" value="UJO25396.1"/>
    <property type="molecule type" value="Genomic_DNA"/>
</dbReference>
<accession>A0A9Q8PMW7</accession>
<reference evidence="1" key="2">
    <citation type="journal article" date="2022" name="Microb. Genom.">
        <title>A chromosome-scale genome assembly of the tomato pathogen Cladosporium fulvum reveals a compartmentalized genome architecture and the presence of a dispensable chromosome.</title>
        <authorList>
            <person name="Zaccaron A.Z."/>
            <person name="Chen L.H."/>
            <person name="Samaras A."/>
            <person name="Stergiopoulos I."/>
        </authorList>
    </citation>
    <scope>NUCLEOTIDE SEQUENCE</scope>
    <source>
        <strain evidence="1">Race5_Kim</strain>
    </source>
</reference>
<protein>
    <submittedName>
        <fullName evidence="1">Uncharacterized protein</fullName>
    </submittedName>
</protein>
<sequence>MGHNTLPSRPEDGQTNNFPLVLVDQNASIHDRQMTQHFARAHTAKVNRRKHRDEIKHSRIERATTSRRVETFKSKTITAVEVPTKLARKPGIKRPTVSRAHSWPPNSTLIPRSLAPVFDGLAVSSFDPAVTPEAARVADFYLNVVYPGRLPQNEALVRFQAFCEHRVIFHVFHYGAAAYQNLSNNQGSVAIRNEMLQHKSKSIHELSELLTNLAPENIEIAILAVLFLGTSEVHDNIESTCLLPLFPHLPYAKWIGVWGRMKPVAAHADALDLLVNRQGSLEQLQMPGLALNIARFDLRYASLSLSSPKFLYNWPIEEDILTKCQALQHPSAEAPGNGFRAMSGKLPPDLLSTLLVLAAVDQLIRTQTEAGPTKDLQGLEGARSGVHHRILSLPSWERLPTPTNADWRTYECCRLVATLYSSAIMSGLPPDTGWSRVLVTQLRKALERHGFVSPTNTHWLIWVLVLGGIASLDSRHRN</sequence>
<dbReference type="Proteomes" id="UP000756132">
    <property type="component" value="Chromosome 13"/>
</dbReference>
<dbReference type="PANTHER" id="PTHR37540:SF5">
    <property type="entry name" value="TRANSCRIPTION FACTOR DOMAIN-CONTAINING PROTEIN"/>
    <property type="match status" value="1"/>
</dbReference>
<dbReference type="KEGG" id="ffu:CLAFUR5_14093"/>
<proteinExistence type="predicted"/>
<evidence type="ECO:0000313" key="1">
    <source>
        <dbReference type="EMBL" id="UJO25396.1"/>
    </source>
</evidence>
<dbReference type="GeneID" id="71993971"/>
<reference evidence="1" key="1">
    <citation type="submission" date="2021-12" db="EMBL/GenBank/DDBJ databases">
        <authorList>
            <person name="Zaccaron A."/>
            <person name="Stergiopoulos I."/>
        </authorList>
    </citation>
    <scope>NUCLEOTIDE SEQUENCE</scope>
    <source>
        <strain evidence="1">Race5_Kim</strain>
    </source>
</reference>
<evidence type="ECO:0000313" key="2">
    <source>
        <dbReference type="Proteomes" id="UP000756132"/>
    </source>
</evidence>
<dbReference type="PANTHER" id="PTHR37540">
    <property type="entry name" value="TRANSCRIPTION FACTOR (ACR-2), PUTATIVE-RELATED-RELATED"/>
    <property type="match status" value="1"/>
</dbReference>
<keyword evidence="2" id="KW-1185">Reference proteome</keyword>
<organism evidence="1 2">
    <name type="scientific">Passalora fulva</name>
    <name type="common">Tomato leaf mold</name>
    <name type="synonym">Cladosporium fulvum</name>
    <dbReference type="NCBI Taxonomy" id="5499"/>
    <lineage>
        <taxon>Eukaryota</taxon>
        <taxon>Fungi</taxon>
        <taxon>Dikarya</taxon>
        <taxon>Ascomycota</taxon>
        <taxon>Pezizomycotina</taxon>
        <taxon>Dothideomycetes</taxon>
        <taxon>Dothideomycetidae</taxon>
        <taxon>Mycosphaerellales</taxon>
        <taxon>Mycosphaerellaceae</taxon>
        <taxon>Fulvia</taxon>
    </lineage>
</organism>
<name>A0A9Q8PMW7_PASFU</name>
<dbReference type="AlphaFoldDB" id="A0A9Q8PMW7"/>
<gene>
    <name evidence="1" type="ORF">CLAFUR5_14093</name>
</gene>
<dbReference type="RefSeq" id="XP_047769762.1">
    <property type="nucleotide sequence ID" value="XM_047913241.1"/>
</dbReference>
<dbReference type="OrthoDB" id="3635505at2759"/>